<evidence type="ECO:0000313" key="2">
    <source>
        <dbReference type="Proteomes" id="UP000245626"/>
    </source>
</evidence>
<gene>
    <name evidence="1" type="ORF">IE53DRAFT_277394</name>
</gene>
<sequence>MRKEWKKKWRRSWRKGCERIRSKGWKENGMRNPCSKSENLHEGFQPAETRPDSLSPFRKDGKEQLVQFISWIRSRIHFSFIFLPFSPLLSSHISRPSSDRVIKRFPASEFLPPWPCPLDLTRSTGPLFTR</sequence>
<dbReference type="EMBL" id="KZ820589">
    <property type="protein sequence ID" value="PWN47005.1"/>
    <property type="molecule type" value="Genomic_DNA"/>
</dbReference>
<reference evidence="1 2" key="1">
    <citation type="journal article" date="2018" name="Mol. Biol. Evol.">
        <title>Broad Genomic Sampling Reveals a Smut Pathogenic Ancestry of the Fungal Clade Ustilaginomycotina.</title>
        <authorList>
            <person name="Kijpornyongpan T."/>
            <person name="Mondo S.J."/>
            <person name="Barry K."/>
            <person name="Sandor L."/>
            <person name="Lee J."/>
            <person name="Lipzen A."/>
            <person name="Pangilinan J."/>
            <person name="LaButti K."/>
            <person name="Hainaut M."/>
            <person name="Henrissat B."/>
            <person name="Grigoriev I.V."/>
            <person name="Spatafora J.W."/>
            <person name="Aime M.C."/>
        </authorList>
    </citation>
    <scope>NUCLEOTIDE SEQUENCE [LARGE SCALE GENOMIC DNA]</scope>
    <source>
        <strain evidence="1 2">SA 807</strain>
    </source>
</reference>
<dbReference type="Proteomes" id="UP000245626">
    <property type="component" value="Unassembled WGS sequence"/>
</dbReference>
<name>A0ACD0NMF3_9BASI</name>
<organism evidence="1 2">
    <name type="scientific">Violaceomyces palustris</name>
    <dbReference type="NCBI Taxonomy" id="1673888"/>
    <lineage>
        <taxon>Eukaryota</taxon>
        <taxon>Fungi</taxon>
        <taxon>Dikarya</taxon>
        <taxon>Basidiomycota</taxon>
        <taxon>Ustilaginomycotina</taxon>
        <taxon>Ustilaginomycetes</taxon>
        <taxon>Violaceomycetales</taxon>
        <taxon>Violaceomycetaceae</taxon>
        <taxon>Violaceomyces</taxon>
    </lineage>
</organism>
<keyword evidence="2" id="KW-1185">Reference proteome</keyword>
<protein>
    <submittedName>
        <fullName evidence="1">Uncharacterized protein</fullName>
    </submittedName>
</protein>
<accession>A0ACD0NMF3</accession>
<evidence type="ECO:0000313" key="1">
    <source>
        <dbReference type="EMBL" id="PWN47005.1"/>
    </source>
</evidence>
<proteinExistence type="predicted"/>